<comment type="similarity">
    <text evidence="1">Belongs to the peptidase S1C family.</text>
</comment>
<dbReference type="Gene3D" id="2.30.42.10">
    <property type="match status" value="2"/>
</dbReference>
<dbReference type="PANTHER" id="PTHR22939:SF129">
    <property type="entry name" value="SERINE PROTEASE HTRA2, MITOCHONDRIAL"/>
    <property type="match status" value="1"/>
</dbReference>
<evidence type="ECO:0000256" key="7">
    <source>
        <dbReference type="PIRSR" id="PIRSR611782-1"/>
    </source>
</evidence>
<dbReference type="InterPro" id="IPR001940">
    <property type="entry name" value="Peptidase_S1C"/>
</dbReference>
<evidence type="ECO:0000256" key="3">
    <source>
        <dbReference type="ARBA" id="ARBA00022729"/>
    </source>
</evidence>
<feature type="binding site" evidence="8">
    <location>
        <position position="166"/>
    </location>
    <ligand>
        <name>substrate</name>
    </ligand>
</feature>
<evidence type="ECO:0000256" key="8">
    <source>
        <dbReference type="PIRSR" id="PIRSR611782-2"/>
    </source>
</evidence>
<evidence type="ECO:0000256" key="1">
    <source>
        <dbReference type="ARBA" id="ARBA00010541"/>
    </source>
</evidence>
<dbReference type="SUPFAM" id="SSF50494">
    <property type="entry name" value="Trypsin-like serine proteases"/>
    <property type="match status" value="1"/>
</dbReference>
<feature type="active site" description="Charge relay system" evidence="7">
    <location>
        <position position="136"/>
    </location>
</feature>
<evidence type="ECO:0000256" key="5">
    <source>
        <dbReference type="ARBA" id="ARBA00022801"/>
    </source>
</evidence>
<feature type="active site" description="Charge relay system" evidence="7">
    <location>
        <position position="240"/>
    </location>
</feature>
<sequence>MSSDRRSFKVGVIAGVLLLTGAAAGVFFSPRLDWVPNANAQTEAPARSAVLNGAALPNFAPIVKAVMPAVVNISTTRVVRAQDGEIPAPFMDDPFFRQFFGEEFFRRFQMPRERREASLGSGVIVSADGYIVTNNHVIAKAEEIKVLLSDKREFTGKVVGTDPKSDIAVVKINAAGLPTIPWGDSDKLEVGEYVLAIGNPFGLNQTVTMGIVSAVGRANVGIADYEDFIQTDAAINPGNSGGAMVNTRGELVGVNTAIFSRSGGYMGIGFAVPASMARAVMQSLVTSGKVTRGWLGVSIQEVTPELAKQFGLKDGKGALVSEALPDGPAARAGIQNGDVIVSFDGKAIDGPSVLRNTVAQTPIGKVVKVELLREKKAVTVEIKITEQPKEIAQPEEESVQADKKGTALAGIEVRNLTPDIARQLGLPPATAGVVISGIAPDSAAAQAGLMEGDVILEINRQPVRNLADFKRVSARLGKKDNVLLRINRRGGKLFVVIKP</sequence>
<proteinExistence type="inferred from homology"/>
<dbReference type="InterPro" id="IPR036034">
    <property type="entry name" value="PDZ_sf"/>
</dbReference>
<dbReference type="GO" id="GO:0004252">
    <property type="term" value="F:serine-type endopeptidase activity"/>
    <property type="evidence" value="ECO:0007669"/>
    <property type="project" value="InterPro"/>
</dbReference>
<comment type="caution">
    <text evidence="10">The sequence shown here is derived from an EMBL/GenBank/DDBJ whole genome shotgun (WGS) entry which is preliminary data.</text>
</comment>
<dbReference type="Pfam" id="PF00595">
    <property type="entry name" value="PDZ"/>
    <property type="match status" value="1"/>
</dbReference>
<gene>
    <name evidence="10" type="ORF">A2637_07285</name>
</gene>
<name>A0A1F6TKK8_9PROT</name>
<feature type="domain" description="PDZ" evidence="9">
    <location>
        <begin position="284"/>
        <end position="375"/>
    </location>
</feature>
<organism evidence="10 11">
    <name type="scientific">Candidatus Muproteobacteria bacterium RIFCSPHIGHO2_01_FULL_65_16</name>
    <dbReference type="NCBI Taxonomy" id="1817764"/>
    <lineage>
        <taxon>Bacteria</taxon>
        <taxon>Pseudomonadati</taxon>
        <taxon>Pseudomonadota</taxon>
        <taxon>Candidatus Muproteobacteria</taxon>
    </lineage>
</organism>
<keyword evidence="4" id="KW-0677">Repeat</keyword>
<dbReference type="Pfam" id="PF13180">
    <property type="entry name" value="PDZ_2"/>
    <property type="match status" value="1"/>
</dbReference>
<evidence type="ECO:0000313" key="10">
    <source>
        <dbReference type="EMBL" id="OGI45664.1"/>
    </source>
</evidence>
<dbReference type="SMART" id="SM00228">
    <property type="entry name" value="PDZ"/>
    <property type="match status" value="2"/>
</dbReference>
<protein>
    <recommendedName>
        <fullName evidence="9">PDZ domain-containing protein</fullName>
    </recommendedName>
</protein>
<evidence type="ECO:0000256" key="2">
    <source>
        <dbReference type="ARBA" id="ARBA00022670"/>
    </source>
</evidence>
<reference evidence="10 11" key="1">
    <citation type="journal article" date="2016" name="Nat. Commun.">
        <title>Thousands of microbial genomes shed light on interconnected biogeochemical processes in an aquifer system.</title>
        <authorList>
            <person name="Anantharaman K."/>
            <person name="Brown C.T."/>
            <person name="Hug L.A."/>
            <person name="Sharon I."/>
            <person name="Castelle C.J."/>
            <person name="Probst A.J."/>
            <person name="Thomas B.C."/>
            <person name="Singh A."/>
            <person name="Wilkins M.J."/>
            <person name="Karaoz U."/>
            <person name="Brodie E.L."/>
            <person name="Williams K.H."/>
            <person name="Hubbard S.S."/>
            <person name="Banfield J.F."/>
        </authorList>
    </citation>
    <scope>NUCLEOTIDE SEQUENCE [LARGE SCALE GENOMIC DNA]</scope>
</reference>
<dbReference type="STRING" id="1817764.A2637_07285"/>
<dbReference type="PRINTS" id="PR00834">
    <property type="entry name" value="PROTEASES2C"/>
</dbReference>
<dbReference type="FunFam" id="2.40.10.10:FF:000001">
    <property type="entry name" value="Periplasmic serine protease DegS"/>
    <property type="match status" value="1"/>
</dbReference>
<keyword evidence="5" id="KW-0378">Hydrolase</keyword>
<dbReference type="InterPro" id="IPR009003">
    <property type="entry name" value="Peptidase_S1_PA"/>
</dbReference>
<dbReference type="Pfam" id="PF13365">
    <property type="entry name" value="Trypsin_2"/>
    <property type="match status" value="1"/>
</dbReference>
<keyword evidence="6" id="KW-0720">Serine protease</keyword>
<dbReference type="AlphaFoldDB" id="A0A1F6TKK8"/>
<keyword evidence="3" id="KW-0732">Signal</keyword>
<evidence type="ECO:0000256" key="4">
    <source>
        <dbReference type="ARBA" id="ARBA00022737"/>
    </source>
</evidence>
<dbReference type="EMBL" id="MFSY01000068">
    <property type="protein sequence ID" value="OGI45664.1"/>
    <property type="molecule type" value="Genomic_DNA"/>
</dbReference>
<evidence type="ECO:0000259" key="9">
    <source>
        <dbReference type="PROSITE" id="PS50106"/>
    </source>
</evidence>
<dbReference type="Proteomes" id="UP000179360">
    <property type="component" value="Unassembled WGS sequence"/>
</dbReference>
<feature type="active site" description="Charge relay system" evidence="7">
    <location>
        <position position="166"/>
    </location>
</feature>
<accession>A0A1F6TKK8</accession>
<feature type="binding site" evidence="8">
    <location>
        <position position="136"/>
    </location>
    <ligand>
        <name>substrate</name>
    </ligand>
</feature>
<evidence type="ECO:0000256" key="6">
    <source>
        <dbReference type="ARBA" id="ARBA00022825"/>
    </source>
</evidence>
<feature type="binding site" evidence="8">
    <location>
        <begin position="238"/>
        <end position="240"/>
    </location>
    <ligand>
        <name>substrate</name>
    </ligand>
</feature>
<dbReference type="Gene3D" id="2.40.10.120">
    <property type="match status" value="1"/>
</dbReference>
<dbReference type="PANTHER" id="PTHR22939">
    <property type="entry name" value="SERINE PROTEASE FAMILY S1C HTRA-RELATED"/>
    <property type="match status" value="1"/>
</dbReference>
<dbReference type="InterPro" id="IPR001478">
    <property type="entry name" value="PDZ"/>
</dbReference>
<evidence type="ECO:0000313" key="11">
    <source>
        <dbReference type="Proteomes" id="UP000179360"/>
    </source>
</evidence>
<dbReference type="GO" id="GO:0006508">
    <property type="term" value="P:proteolysis"/>
    <property type="evidence" value="ECO:0007669"/>
    <property type="project" value="UniProtKB-KW"/>
</dbReference>
<dbReference type="InterPro" id="IPR011782">
    <property type="entry name" value="Pept_S1C_Do"/>
</dbReference>
<dbReference type="CDD" id="cd10839">
    <property type="entry name" value="cpPDZ1_DegP-like"/>
    <property type="match status" value="1"/>
</dbReference>
<dbReference type="PROSITE" id="PS50106">
    <property type="entry name" value="PDZ"/>
    <property type="match status" value="2"/>
</dbReference>
<dbReference type="NCBIfam" id="TIGR02037">
    <property type="entry name" value="degP_htrA_DO"/>
    <property type="match status" value="1"/>
</dbReference>
<feature type="domain" description="PDZ" evidence="9">
    <location>
        <begin position="396"/>
        <end position="490"/>
    </location>
</feature>
<dbReference type="SUPFAM" id="SSF50156">
    <property type="entry name" value="PDZ domain-like"/>
    <property type="match status" value="2"/>
</dbReference>
<keyword evidence="2" id="KW-0645">Protease</keyword>